<sequence>MEAIRVFGLKLGSKLSIHSQTNAFPAFKLSRFPLTSFPGKHAHLDPLKATTHPLAFDGEENNREFKNLGPSEWGHQFLSAHVDLSEMDALEREIEALKPKVRDMLISSESSKKKILFLYLLVSLGLAYHFEDEIKESLEDGLQKIEEMMASEDDLRFKGDNGKFKECLAKDAKGILSLYEAAHMGTTTDYILDEALSFTLTYMESLAASGTCKINLSRRIRKALDQPQHKNMEIIVAMKYIQFYEEEEDCDKTLLKFAKLNFKFLQLHYLQELKILSKWYKDQDFKSKLPPYFRDRLVECHFASLTCFEPKYARARIFLSKIFTVQIFIDDTCDRYASLGEVESLADTIERWDPDDHAMDGLPDYLKSVVKFVFNTFQEFERKCKRSLRINLQVAKWVKAGHLPSFDEYLDVAGLELAISFTFAGILMGMENVCKPEAYEWLKSRDKLVRGVITKVRLLNDIFGYEDDMRRGYVTNSINCYKKQYGVTEEEAIRKLHQIVADGEKMMNEEFLKPINVPYQVPKVVILDTLRAANVSYEKDDEFTRPGEHLKNCITSIYFDL</sequence>
<keyword evidence="1" id="KW-0479">Metal-binding</keyword>
<keyword evidence="2" id="KW-0460">Magnesium</keyword>
<keyword evidence="11" id="KW-1185">Reference proteome</keyword>
<dbReference type="PANTHER" id="PTHR31225:SF242">
    <property type="entry name" value="TERPENOID SYNTHASE 9"/>
    <property type="match status" value="1"/>
</dbReference>
<dbReference type="EMBL" id="CP002684">
    <property type="protein sequence ID" value="AEE32352.1"/>
    <property type="molecule type" value="Genomic_DNA"/>
</dbReference>
<dbReference type="ExpressionAtlas" id="Q9C749">
    <property type="expression patterns" value="baseline and differential"/>
</dbReference>
<evidence type="ECO:0000313" key="8">
    <source>
        <dbReference type="Araport" id="AT1G48820"/>
    </source>
</evidence>
<dbReference type="SMR" id="Q9C749"/>
<protein>
    <submittedName>
        <fullName evidence="9">Terpene cyclase, putative</fullName>
    </submittedName>
    <submittedName>
        <fullName evidence="10">Terpenoid cyclases/Protein prenyltransferases superfamily protein</fullName>
    </submittedName>
</protein>
<accession>Q9C749</accession>
<dbReference type="InterPro" id="IPR001906">
    <property type="entry name" value="Terpene_synth_N"/>
</dbReference>
<evidence type="ECO:0000259" key="7">
    <source>
        <dbReference type="Pfam" id="PF03936"/>
    </source>
</evidence>
<reference evidence="10" key="3">
    <citation type="submission" date="2011-02" db="EMBL/GenBank/DDBJ databases">
        <authorList>
            <consortium name="TAIR"/>
            <person name="Swarbreck D."/>
            <person name="Lamesch P."/>
            <person name="Wilks C."/>
            <person name="Huala E."/>
        </authorList>
    </citation>
    <scope>NUCLEOTIDE SEQUENCE</scope>
</reference>
<evidence type="ECO:0000256" key="1">
    <source>
        <dbReference type="ARBA" id="ARBA00022723"/>
    </source>
</evidence>
<dbReference type="InterPro" id="IPR044814">
    <property type="entry name" value="Terpene_cyclase_plant_C1"/>
</dbReference>
<dbReference type="GO" id="GO:0010333">
    <property type="term" value="F:terpene synthase activity"/>
    <property type="evidence" value="ECO:0007669"/>
    <property type="project" value="InterPro"/>
</dbReference>
<feature type="domain" description="Terpene synthase N-terminal" evidence="6">
    <location>
        <begin position="72"/>
        <end position="155"/>
    </location>
</feature>
<reference evidence="9" key="2">
    <citation type="submission" date="2001-01" db="EMBL/GenBank/DDBJ databases">
        <title>Arabidopsis thaliana chromosome 1 BAC F11I4 genomic sequence.</title>
        <authorList>
            <person name="Lin X."/>
            <person name="Kaul S."/>
            <person name="Town C.D."/>
            <person name="Benito M."/>
            <person name="Creasy T.H."/>
            <person name="Haas B.J."/>
            <person name="Wu D."/>
            <person name="Maiti R."/>
            <person name="Ronning C.M."/>
            <person name="Koo H."/>
            <person name="Fujii C.Y."/>
            <person name="Utterback T.R."/>
            <person name="Barnstead M.E."/>
            <person name="Bowman C.L."/>
            <person name="White O."/>
            <person name="Nierman W.C."/>
            <person name="Fraser C.M."/>
        </authorList>
    </citation>
    <scope>NUCLEOTIDE SEQUENCE</scope>
</reference>
<organism evidence="9">
    <name type="scientific">Arabidopsis thaliana</name>
    <name type="common">Mouse-ear cress</name>
    <dbReference type="NCBI Taxonomy" id="3702"/>
    <lineage>
        <taxon>Eukaryota</taxon>
        <taxon>Viridiplantae</taxon>
        <taxon>Streptophyta</taxon>
        <taxon>Embryophyta</taxon>
        <taxon>Tracheophyta</taxon>
        <taxon>Spermatophyta</taxon>
        <taxon>Magnoliopsida</taxon>
        <taxon>eudicotyledons</taxon>
        <taxon>Gunneridae</taxon>
        <taxon>Pentapetalae</taxon>
        <taxon>rosids</taxon>
        <taxon>malvids</taxon>
        <taxon>Brassicales</taxon>
        <taxon>Brassicaceae</taxon>
        <taxon>Camelineae</taxon>
        <taxon>Arabidopsis</taxon>
    </lineage>
</organism>
<dbReference type="KEGG" id="ath:AT1G48820"/>
<dbReference type="InterPro" id="IPR005630">
    <property type="entry name" value="Terpene_synthase_metal-bd"/>
</dbReference>
<dbReference type="GO" id="GO:0009975">
    <property type="term" value="F:cyclase activity"/>
    <property type="evidence" value="ECO:0000318"/>
    <property type="project" value="GO_Central"/>
</dbReference>
<dbReference type="Araport" id="AT1G48820"/>
<dbReference type="GO" id="GO:0051762">
    <property type="term" value="P:sesquiterpene biosynthetic process"/>
    <property type="evidence" value="ECO:0000318"/>
    <property type="project" value="GO_Central"/>
</dbReference>
<dbReference type="InterPro" id="IPR008930">
    <property type="entry name" value="Terpenoid_cyclase/PrenylTrfase"/>
</dbReference>
<evidence type="ECO:0000256" key="4">
    <source>
        <dbReference type="ARBA" id="ARBA00023239"/>
    </source>
</evidence>
<dbReference type="OMA" id="PSEWGHR"/>
<dbReference type="InterPro" id="IPR050148">
    <property type="entry name" value="Terpene_synthase-like"/>
</dbReference>
<dbReference type="SFLD" id="SFLDG01019">
    <property type="entry name" value="Terpene_Cyclase_Like_1_C_Termi"/>
    <property type="match status" value="1"/>
</dbReference>
<evidence type="ECO:0000256" key="5">
    <source>
        <dbReference type="ARBA" id="ARBA00038405"/>
    </source>
</evidence>
<dbReference type="STRING" id="3702.Q9C749"/>
<evidence type="ECO:0000259" key="6">
    <source>
        <dbReference type="Pfam" id="PF01397"/>
    </source>
</evidence>
<comment type="similarity">
    <text evidence="5">Belongs to the terpene synthase family. Tpsa subfamily.</text>
</comment>
<dbReference type="SUPFAM" id="SSF48576">
    <property type="entry name" value="Terpenoid synthases"/>
    <property type="match status" value="1"/>
</dbReference>
<dbReference type="SFLD" id="SFLDS00005">
    <property type="entry name" value="Isoprenoid_Synthase_Type_I"/>
    <property type="match status" value="1"/>
</dbReference>
<feature type="domain" description="Terpene synthase N-terminal" evidence="6">
    <location>
        <begin position="156"/>
        <end position="224"/>
    </location>
</feature>
<reference evidence="10" key="4">
    <citation type="submission" date="2016-05" db="EMBL/GenBank/DDBJ databases">
        <authorList>
            <person name="Krishnakumar V."/>
            <person name="Cheng C.-Y."/>
            <person name="Chan A.P."/>
            <person name="Schobel S."/>
            <person name="Kim M."/>
            <person name="Ferlanti E.S."/>
            <person name="Belyaeva I."/>
            <person name="Rosen B.D."/>
            <person name="Micklem G."/>
            <person name="Miller J.R."/>
            <person name="Vaughn M."/>
            <person name="Town C.D."/>
        </authorList>
    </citation>
    <scope>NUCLEOTIDE SEQUENCE</scope>
</reference>
<name>Q9C749_ARATH</name>
<dbReference type="GeneID" id="841304"/>
<keyword evidence="3" id="KW-0464">Manganese</keyword>
<proteinExistence type="inferred from homology"/>
<dbReference type="FunCoup" id="Q9C749">
    <property type="interactions" value="21"/>
</dbReference>
<dbReference type="Proteomes" id="UP000006548">
    <property type="component" value="Chromosome 1"/>
</dbReference>
<gene>
    <name evidence="8 10" type="ordered locus">At1g48820</name>
    <name evidence="10" type="ORF">F11I4.2</name>
    <name evidence="9" type="ORF">F11I4_2</name>
</gene>
<dbReference type="GO" id="GO:0000287">
    <property type="term" value="F:magnesium ion binding"/>
    <property type="evidence" value="ECO:0007669"/>
    <property type="project" value="InterPro"/>
</dbReference>
<dbReference type="EMBL" id="AC073555">
    <property type="protein sequence ID" value="AAG60130.1"/>
    <property type="molecule type" value="Genomic_DNA"/>
</dbReference>
<dbReference type="TAIR" id="AT1G48820"/>
<dbReference type="Gene3D" id="1.10.600.10">
    <property type="entry name" value="Farnesyl Diphosphate Synthase"/>
    <property type="match status" value="1"/>
</dbReference>
<dbReference type="PANTHER" id="PTHR31225">
    <property type="entry name" value="OS04G0344100 PROTEIN-RELATED"/>
    <property type="match status" value="1"/>
</dbReference>
<dbReference type="Pfam" id="PF01397">
    <property type="entry name" value="Terpene_synth"/>
    <property type="match status" value="2"/>
</dbReference>
<reference evidence="11" key="5">
    <citation type="journal article" date="2017" name="Plant J.">
        <title>Araport11: a complete reannotation of the Arabidopsis thaliana reference genome.</title>
        <authorList>
            <person name="Cheng C.Y."/>
            <person name="Krishnakumar V."/>
            <person name="Chan A.P."/>
            <person name="Thibaud-Nissen F."/>
            <person name="Schobel S."/>
            <person name="Town C.D."/>
        </authorList>
    </citation>
    <scope>GENOME REANNOTATION</scope>
    <source>
        <strain evidence="11">cv. Columbia</strain>
    </source>
</reference>
<dbReference type="GO" id="GO:0016102">
    <property type="term" value="P:diterpenoid biosynthetic process"/>
    <property type="evidence" value="ECO:0007669"/>
    <property type="project" value="InterPro"/>
</dbReference>
<dbReference type="CDD" id="cd00684">
    <property type="entry name" value="Terpene_cyclase_plant_C1"/>
    <property type="match status" value="1"/>
</dbReference>
<dbReference type="InterPro" id="IPR008949">
    <property type="entry name" value="Isoprenoid_synthase_dom_sf"/>
</dbReference>
<feature type="domain" description="Terpene synthase metal-binding" evidence="7">
    <location>
        <begin position="281"/>
        <end position="505"/>
    </location>
</feature>
<evidence type="ECO:0000256" key="2">
    <source>
        <dbReference type="ARBA" id="ARBA00022842"/>
    </source>
</evidence>
<dbReference type="InterPro" id="IPR036965">
    <property type="entry name" value="Terpene_synth_N_sf"/>
</dbReference>
<dbReference type="AlphaFoldDB" id="Q9C749"/>
<evidence type="ECO:0000313" key="11">
    <source>
        <dbReference type="Proteomes" id="UP000006548"/>
    </source>
</evidence>
<dbReference type="BioCyc" id="ARA:AT1G48820-MONOMER"/>
<dbReference type="PaxDb" id="3702-AT1G48820.1"/>
<evidence type="ECO:0000313" key="10">
    <source>
        <dbReference type="EMBL" id="AEE32352.1"/>
    </source>
</evidence>
<dbReference type="InterPro" id="IPR034741">
    <property type="entry name" value="Terpene_cyclase-like_1_C"/>
</dbReference>
<dbReference type="Gene3D" id="1.50.10.130">
    <property type="entry name" value="Terpene synthase, N-terminal domain"/>
    <property type="match status" value="2"/>
</dbReference>
<reference evidence="10 11" key="1">
    <citation type="journal article" date="2000" name="Nature">
        <title>Sequence and analysis of chromosome 1 of the plant Arabidopsis thaliana.</title>
        <authorList>
            <person name="Theologis A."/>
            <person name="Ecker J.R."/>
            <person name="Palm C.J."/>
            <person name="Federspiel N.A."/>
            <person name="Kaul S."/>
            <person name="White O."/>
            <person name="Alonso J."/>
            <person name="Altafi H."/>
            <person name="Araujo R."/>
            <person name="Bowman C.L."/>
            <person name="Brooks S.Y."/>
            <person name="Buehler E."/>
            <person name="Chan A."/>
            <person name="Chao Q."/>
            <person name="Chen H."/>
            <person name="Cheuk R.F."/>
            <person name="Chin C.W."/>
            <person name="Chung M.K."/>
            <person name="Conn L."/>
            <person name="Conway A.B."/>
            <person name="Conway A.R."/>
            <person name="Creasy T.H."/>
            <person name="Dewar K."/>
            <person name="Dunn P."/>
            <person name="Etgu P."/>
            <person name="Feldblyum T.V."/>
            <person name="Feng J."/>
            <person name="Fong B."/>
            <person name="Fujii C.Y."/>
            <person name="Gill J.E."/>
            <person name="Goldsmith A.D."/>
            <person name="Haas B."/>
            <person name="Hansen N.F."/>
            <person name="Hughes B."/>
            <person name="Huizar L."/>
            <person name="Hunter J.L."/>
            <person name="Jenkins J."/>
            <person name="Johnson-Hopson C."/>
            <person name="Khan S."/>
            <person name="Khaykin E."/>
            <person name="Kim C.J."/>
            <person name="Koo H.L."/>
            <person name="Kremenetskaia I."/>
            <person name="Kurtz D.B."/>
            <person name="Kwan A."/>
            <person name="Lam B."/>
            <person name="Langin-Hooper S."/>
            <person name="Lee A."/>
            <person name="Lee J.M."/>
            <person name="Lenz C.A."/>
            <person name="Li J.H."/>
            <person name="Li Y."/>
            <person name="Lin X."/>
            <person name="Liu S.X."/>
            <person name="Liu Z.A."/>
            <person name="Luros J.S."/>
            <person name="Maiti R."/>
            <person name="Marziali A."/>
            <person name="Militscher J."/>
            <person name="Miranda M."/>
            <person name="Nguyen M."/>
            <person name="Nierman W.C."/>
            <person name="Osborne B.I."/>
            <person name="Pai G."/>
            <person name="Peterson J."/>
            <person name="Pham P.K."/>
            <person name="Rizzo M."/>
            <person name="Rooney T."/>
            <person name="Rowley D."/>
            <person name="Sakano H."/>
            <person name="Salzberg S.L."/>
            <person name="Schwartz J.R."/>
            <person name="Shinn P."/>
            <person name="Southwick A.M."/>
            <person name="Sun H."/>
            <person name="Tallon L.J."/>
            <person name="Tambunga G."/>
            <person name="Toriumi M.J."/>
            <person name="Town C.D."/>
            <person name="Utterback T."/>
            <person name="Van Aken S."/>
            <person name="Vaysberg M."/>
            <person name="Vysotskaia V.S."/>
            <person name="Walker M."/>
            <person name="Wu D."/>
            <person name="Yu G."/>
            <person name="Fraser C.M."/>
            <person name="Venter J.C."/>
            <person name="Davis R.W."/>
        </authorList>
    </citation>
    <scope>NUCLEOTIDE SEQUENCE [LARGE SCALE GENOMIC DNA]</scope>
    <source>
        <strain evidence="11">cv. Columbia</strain>
    </source>
</reference>
<evidence type="ECO:0000256" key="3">
    <source>
        <dbReference type="ARBA" id="ARBA00023211"/>
    </source>
</evidence>
<evidence type="ECO:0000313" key="9">
    <source>
        <dbReference type="EMBL" id="AAG60130.1"/>
    </source>
</evidence>
<dbReference type="SUPFAM" id="SSF48239">
    <property type="entry name" value="Terpenoid cyclases/Protein prenyltransferases"/>
    <property type="match status" value="1"/>
</dbReference>
<dbReference type="HOGENOM" id="CLU_003125_7_2_1"/>
<keyword evidence="4" id="KW-0456">Lyase</keyword>
<dbReference type="Pfam" id="PF03936">
    <property type="entry name" value="Terpene_synth_C"/>
    <property type="match status" value="1"/>
</dbReference>